<dbReference type="EMBL" id="JBFXLQ010000019">
    <property type="protein sequence ID" value="KAL2867407.1"/>
    <property type="molecule type" value="Genomic_DNA"/>
</dbReference>
<gene>
    <name evidence="2" type="ORF">BJX67DRAFT_381112</name>
</gene>
<dbReference type="Proteomes" id="UP001610432">
    <property type="component" value="Unassembled WGS sequence"/>
</dbReference>
<dbReference type="Pfam" id="PF24813">
    <property type="entry name" value="DUF7709"/>
    <property type="match status" value="1"/>
</dbReference>
<evidence type="ECO:0000313" key="3">
    <source>
        <dbReference type="Proteomes" id="UP001610432"/>
    </source>
</evidence>
<feature type="domain" description="DUF7709" evidence="1">
    <location>
        <begin position="13"/>
        <end position="106"/>
    </location>
</feature>
<name>A0ABR4LSP0_9EURO</name>
<accession>A0ABR4LSP0</accession>
<evidence type="ECO:0000313" key="2">
    <source>
        <dbReference type="EMBL" id="KAL2867407.1"/>
    </source>
</evidence>
<evidence type="ECO:0000259" key="1">
    <source>
        <dbReference type="Pfam" id="PF24813"/>
    </source>
</evidence>
<organism evidence="2 3">
    <name type="scientific">Aspergillus lucknowensis</name>
    <dbReference type="NCBI Taxonomy" id="176173"/>
    <lineage>
        <taxon>Eukaryota</taxon>
        <taxon>Fungi</taxon>
        <taxon>Dikarya</taxon>
        <taxon>Ascomycota</taxon>
        <taxon>Pezizomycotina</taxon>
        <taxon>Eurotiomycetes</taxon>
        <taxon>Eurotiomycetidae</taxon>
        <taxon>Eurotiales</taxon>
        <taxon>Aspergillaceae</taxon>
        <taxon>Aspergillus</taxon>
        <taxon>Aspergillus subgen. Nidulantes</taxon>
    </lineage>
</organism>
<dbReference type="GeneID" id="98148034"/>
<protein>
    <recommendedName>
        <fullName evidence="1">DUF7709 domain-containing protein</fullName>
    </recommendedName>
</protein>
<dbReference type="RefSeq" id="XP_070886386.1">
    <property type="nucleotide sequence ID" value="XM_071032962.1"/>
</dbReference>
<comment type="caution">
    <text evidence="2">The sequence shown here is derived from an EMBL/GenBank/DDBJ whole genome shotgun (WGS) entry which is preliminary data.</text>
</comment>
<sequence length="115" mass="11982">MSTPRGSTSTTTTLQAINNQTLGTAAKTFPVVTLPNGEKIPTGTVGALLLNIRNYDAGDAGERAVIEPAIRAAIPVLQKVRIFQLFAPDEWIRGGSPGRAVVGRLGIELAGEASV</sequence>
<reference evidence="2 3" key="1">
    <citation type="submission" date="2024-07" db="EMBL/GenBank/DDBJ databases">
        <title>Section-level genome sequencing and comparative genomics of Aspergillus sections Usti and Cavernicolus.</title>
        <authorList>
            <consortium name="Lawrence Berkeley National Laboratory"/>
            <person name="Nybo J.L."/>
            <person name="Vesth T.C."/>
            <person name="Theobald S."/>
            <person name="Frisvad J.C."/>
            <person name="Larsen T.O."/>
            <person name="Kjaerboelling I."/>
            <person name="Rothschild-Mancinelli K."/>
            <person name="Lyhne E.K."/>
            <person name="Kogle M.E."/>
            <person name="Barry K."/>
            <person name="Clum A."/>
            <person name="Na H."/>
            <person name="Ledsgaard L."/>
            <person name="Lin J."/>
            <person name="Lipzen A."/>
            <person name="Kuo A."/>
            <person name="Riley R."/>
            <person name="Mondo S."/>
            <person name="Labutti K."/>
            <person name="Haridas S."/>
            <person name="Pangalinan J."/>
            <person name="Salamov A.A."/>
            <person name="Simmons B.A."/>
            <person name="Magnuson J.K."/>
            <person name="Chen J."/>
            <person name="Drula E."/>
            <person name="Henrissat B."/>
            <person name="Wiebenga A."/>
            <person name="Lubbers R.J."/>
            <person name="Gomes A.C."/>
            <person name="Macurrencykelacurrency M.R."/>
            <person name="Stajich J."/>
            <person name="Grigoriev I.V."/>
            <person name="Mortensen U.H."/>
            <person name="De Vries R.P."/>
            <person name="Baker S.E."/>
            <person name="Andersen M.R."/>
        </authorList>
    </citation>
    <scope>NUCLEOTIDE SEQUENCE [LARGE SCALE GENOMIC DNA]</scope>
    <source>
        <strain evidence="2 3">CBS 449.75</strain>
    </source>
</reference>
<keyword evidence="3" id="KW-1185">Reference proteome</keyword>
<dbReference type="InterPro" id="IPR056126">
    <property type="entry name" value="DUF7709"/>
</dbReference>
<proteinExistence type="predicted"/>